<evidence type="ECO:0000313" key="2">
    <source>
        <dbReference type="Proteomes" id="UP000265703"/>
    </source>
</evidence>
<sequence length="100" mass="10307">MGVGIGAGLIITSIICPPLGEAMNAATLGTGIGMKVVGSLTDEGDLEEVGDIMTLGAEIGGVGNVANQAIQGPHTACDACKNLPKRGLERFLSWYCQRKY</sequence>
<reference evidence="1 2" key="1">
    <citation type="submission" date="2018-06" db="EMBL/GenBank/DDBJ databases">
        <title>Comparative genomics reveals the genomic features of Rhizophagus irregularis, R. cerebriforme, R. diaphanum and Gigaspora rosea, and their symbiotic lifestyle signature.</title>
        <authorList>
            <person name="Morin E."/>
            <person name="San Clemente H."/>
            <person name="Chen E.C.H."/>
            <person name="De La Providencia I."/>
            <person name="Hainaut M."/>
            <person name="Kuo A."/>
            <person name="Kohler A."/>
            <person name="Murat C."/>
            <person name="Tang N."/>
            <person name="Roy S."/>
            <person name="Loubradou J."/>
            <person name="Henrissat B."/>
            <person name="Grigoriev I.V."/>
            <person name="Corradi N."/>
            <person name="Roux C."/>
            <person name="Martin F.M."/>
        </authorList>
    </citation>
    <scope>NUCLEOTIDE SEQUENCE [LARGE SCALE GENOMIC DNA]</scope>
    <source>
        <strain evidence="1 2">DAOM 227022</strain>
    </source>
</reference>
<keyword evidence="2" id="KW-1185">Reference proteome</keyword>
<evidence type="ECO:0000313" key="1">
    <source>
        <dbReference type="EMBL" id="RIA87241.1"/>
    </source>
</evidence>
<comment type="caution">
    <text evidence="1">The sequence shown here is derived from an EMBL/GenBank/DDBJ whole genome shotgun (WGS) entry which is preliminary data.</text>
</comment>
<organism evidence="1 2">
    <name type="scientific">Glomus cerebriforme</name>
    <dbReference type="NCBI Taxonomy" id="658196"/>
    <lineage>
        <taxon>Eukaryota</taxon>
        <taxon>Fungi</taxon>
        <taxon>Fungi incertae sedis</taxon>
        <taxon>Mucoromycota</taxon>
        <taxon>Glomeromycotina</taxon>
        <taxon>Glomeromycetes</taxon>
        <taxon>Glomerales</taxon>
        <taxon>Glomeraceae</taxon>
        <taxon>Glomus</taxon>
    </lineage>
</organism>
<gene>
    <name evidence="1" type="ORF">C1645_828076</name>
</gene>
<protein>
    <submittedName>
        <fullName evidence="1">Uncharacterized protein</fullName>
    </submittedName>
</protein>
<accession>A0A397SWH1</accession>
<dbReference type="OrthoDB" id="2425830at2759"/>
<dbReference type="AlphaFoldDB" id="A0A397SWH1"/>
<proteinExistence type="predicted"/>
<name>A0A397SWH1_9GLOM</name>
<dbReference type="EMBL" id="QKYT01000319">
    <property type="protein sequence ID" value="RIA87241.1"/>
    <property type="molecule type" value="Genomic_DNA"/>
</dbReference>
<dbReference type="Proteomes" id="UP000265703">
    <property type="component" value="Unassembled WGS sequence"/>
</dbReference>